<dbReference type="InterPro" id="IPR038483">
    <property type="entry name" value="YcfL-like_sf"/>
</dbReference>
<reference evidence="2" key="1">
    <citation type="submission" date="2016-01" db="EMBL/GenBank/DDBJ databases">
        <title>Draft genome of Chromobacterium sp. F49.</title>
        <authorList>
            <person name="Hong K.W."/>
        </authorList>
    </citation>
    <scope>NUCLEOTIDE SEQUENCE [LARGE SCALE GENOMIC DNA]</scope>
    <source>
        <strain evidence="2">CN3</strain>
    </source>
</reference>
<organism evidence="1 2">
    <name type="scientific">Sphingomonas hankookensis</name>
    <dbReference type="NCBI Taxonomy" id="563996"/>
    <lineage>
        <taxon>Bacteria</taxon>
        <taxon>Pseudomonadati</taxon>
        <taxon>Pseudomonadota</taxon>
        <taxon>Alphaproteobacteria</taxon>
        <taxon>Sphingomonadales</taxon>
        <taxon>Sphingomonadaceae</taxon>
        <taxon>Sphingomonas</taxon>
    </lineage>
</organism>
<evidence type="ECO:0000313" key="1">
    <source>
        <dbReference type="EMBL" id="KZE12046.1"/>
    </source>
</evidence>
<comment type="caution">
    <text evidence="1">The sequence shown here is derived from an EMBL/GenBank/DDBJ whole genome shotgun (WGS) entry which is preliminary data.</text>
</comment>
<name>A0ABR5YAL9_9SPHN</name>
<gene>
    <name evidence="1" type="ORF">AVT10_16700</name>
</gene>
<protein>
    <recommendedName>
        <fullName evidence="3">DUF3576 domain-containing protein</fullName>
    </recommendedName>
</protein>
<dbReference type="Gene3D" id="2.60.40.3230">
    <property type="match status" value="1"/>
</dbReference>
<evidence type="ECO:0000313" key="2">
    <source>
        <dbReference type="Proteomes" id="UP000076609"/>
    </source>
</evidence>
<evidence type="ECO:0008006" key="3">
    <source>
        <dbReference type="Google" id="ProtNLM"/>
    </source>
</evidence>
<dbReference type="Proteomes" id="UP000076609">
    <property type="component" value="Unassembled WGS sequence"/>
</dbReference>
<proteinExistence type="predicted"/>
<keyword evidence="2" id="KW-1185">Reference proteome</keyword>
<dbReference type="EMBL" id="LQQO01000032">
    <property type="protein sequence ID" value="KZE12046.1"/>
    <property type="molecule type" value="Genomic_DNA"/>
</dbReference>
<sequence length="156" mass="16838">MALGAAALLLSGLVPETPVAARENRPLKCRIGAARRAQAPVGPALVANVPRAMTPVSLDAVQMNDRVWKKVVVEGLFARRTPTDTLEVMARLVNCTKDPLVVEVRSSFLDAGQAPTEPTSVWKVVHIAPLSMATYQERSTATNAVAHYLIELRSDQ</sequence>
<accession>A0ABR5YAL9</accession>